<dbReference type="EMBL" id="BMWZ01000001">
    <property type="protein sequence ID" value="GGZ70416.1"/>
    <property type="molecule type" value="Genomic_DNA"/>
</dbReference>
<feature type="transmembrane region" description="Helical" evidence="1">
    <location>
        <begin position="87"/>
        <end position="107"/>
    </location>
</feature>
<dbReference type="Pfam" id="PF00534">
    <property type="entry name" value="Glycos_transf_1"/>
    <property type="match status" value="1"/>
</dbReference>
<dbReference type="RefSeq" id="WP_189359049.1">
    <property type="nucleotide sequence ID" value="NZ_BMWZ01000001.1"/>
</dbReference>
<keyword evidence="4" id="KW-0808">Transferase</keyword>
<accession>A0A918QVJ5</accession>
<keyword evidence="1" id="KW-1133">Transmembrane helix</keyword>
<dbReference type="InterPro" id="IPR028098">
    <property type="entry name" value="Glyco_trans_4-like_N"/>
</dbReference>
<dbReference type="CDD" id="cd03811">
    <property type="entry name" value="GT4_GT28_WabH-like"/>
    <property type="match status" value="1"/>
</dbReference>
<dbReference type="InterPro" id="IPR001296">
    <property type="entry name" value="Glyco_trans_1"/>
</dbReference>
<dbReference type="AlphaFoldDB" id="A0A918QVJ5"/>
<keyword evidence="1" id="KW-0812">Transmembrane</keyword>
<sequence>MNNKFNYRKKVLFVLPTLTAGGAQRVISFVAQNIDNKKFESTLLIIGSKKDAAYKIEKTPVIYLDKDRVLNAIPALFLFLLKHRPHIVLSSISHLNTIMGIMSLFFLKTKFIIREASVVSFMSKFGSKHKNSNKLHSFLPHLSYKFINIIVCQSRDMADDFMNIYKINKNKIVIINNPITQNYPVKKETNSNTGITRYITVGRLSKEKGHKRILRILSKLKFPFHYTIIGDGPYKEEVFAAIDKYNLNEKITYIPFTSEVSKYIALNDYFLQGSYVEGFPNTALESCLVGTPVIAFNVPGGTKEIITHKENGYLAESEEYFLKCLTSSSTFIPTKISESVKFKFSKNKIIDQYETLFSKITP</sequence>
<keyword evidence="5" id="KW-1185">Reference proteome</keyword>
<dbReference type="Pfam" id="PF13439">
    <property type="entry name" value="Glyco_transf_4"/>
    <property type="match status" value="1"/>
</dbReference>
<gene>
    <name evidence="4" type="primary">wbtG</name>
    <name evidence="4" type="ORF">GCM10007028_04420</name>
</gene>
<dbReference type="Gene3D" id="3.40.50.2000">
    <property type="entry name" value="Glycogen Phosphorylase B"/>
    <property type="match status" value="2"/>
</dbReference>
<keyword evidence="1" id="KW-0472">Membrane</keyword>
<dbReference type="GO" id="GO:0016757">
    <property type="term" value="F:glycosyltransferase activity"/>
    <property type="evidence" value="ECO:0007669"/>
    <property type="project" value="InterPro"/>
</dbReference>
<comment type="caution">
    <text evidence="4">The sequence shown here is derived from an EMBL/GenBank/DDBJ whole genome shotgun (WGS) entry which is preliminary data.</text>
</comment>
<reference evidence="4" key="1">
    <citation type="journal article" date="2014" name="Int. J. Syst. Evol. Microbiol.">
        <title>Complete genome sequence of Corynebacterium casei LMG S-19264T (=DSM 44701T), isolated from a smear-ripened cheese.</title>
        <authorList>
            <consortium name="US DOE Joint Genome Institute (JGI-PGF)"/>
            <person name="Walter F."/>
            <person name="Albersmeier A."/>
            <person name="Kalinowski J."/>
            <person name="Ruckert C."/>
        </authorList>
    </citation>
    <scope>NUCLEOTIDE SEQUENCE</scope>
    <source>
        <strain evidence="4">KCTC 12710</strain>
    </source>
</reference>
<dbReference type="Proteomes" id="UP000636004">
    <property type="component" value="Unassembled WGS sequence"/>
</dbReference>
<evidence type="ECO:0000313" key="4">
    <source>
        <dbReference type="EMBL" id="GGZ70416.1"/>
    </source>
</evidence>
<evidence type="ECO:0000256" key="1">
    <source>
        <dbReference type="SAM" id="Phobius"/>
    </source>
</evidence>
<feature type="domain" description="Glycosyl transferase family 1" evidence="2">
    <location>
        <begin position="187"/>
        <end position="318"/>
    </location>
</feature>
<dbReference type="SUPFAM" id="SSF53756">
    <property type="entry name" value="UDP-Glycosyltransferase/glycogen phosphorylase"/>
    <property type="match status" value="1"/>
</dbReference>
<name>A0A918QVJ5_9FLAO</name>
<reference evidence="4" key="2">
    <citation type="submission" date="2020-09" db="EMBL/GenBank/DDBJ databases">
        <authorList>
            <person name="Sun Q."/>
            <person name="Kim S."/>
        </authorList>
    </citation>
    <scope>NUCLEOTIDE SEQUENCE</scope>
    <source>
        <strain evidence="4">KCTC 12710</strain>
    </source>
</reference>
<feature type="domain" description="Glycosyltransferase subfamily 4-like N-terminal" evidence="3">
    <location>
        <begin position="21"/>
        <end position="179"/>
    </location>
</feature>
<evidence type="ECO:0000259" key="3">
    <source>
        <dbReference type="Pfam" id="PF13439"/>
    </source>
</evidence>
<dbReference type="PANTHER" id="PTHR12526:SF627">
    <property type="entry name" value="D-RHAMNOSYLTRANSFERASE WBPZ"/>
    <property type="match status" value="1"/>
</dbReference>
<evidence type="ECO:0000313" key="5">
    <source>
        <dbReference type="Proteomes" id="UP000636004"/>
    </source>
</evidence>
<protein>
    <submittedName>
        <fullName evidence="4">Glycosyl transferase</fullName>
    </submittedName>
</protein>
<proteinExistence type="predicted"/>
<organism evidence="4 5">
    <name type="scientific">Algibacter mikhailovii</name>
    <dbReference type="NCBI Taxonomy" id="425498"/>
    <lineage>
        <taxon>Bacteria</taxon>
        <taxon>Pseudomonadati</taxon>
        <taxon>Bacteroidota</taxon>
        <taxon>Flavobacteriia</taxon>
        <taxon>Flavobacteriales</taxon>
        <taxon>Flavobacteriaceae</taxon>
        <taxon>Algibacter</taxon>
    </lineage>
</organism>
<dbReference type="PANTHER" id="PTHR12526">
    <property type="entry name" value="GLYCOSYLTRANSFERASE"/>
    <property type="match status" value="1"/>
</dbReference>
<evidence type="ECO:0000259" key="2">
    <source>
        <dbReference type="Pfam" id="PF00534"/>
    </source>
</evidence>